<accession>A0A5N6KEA3</accession>
<dbReference type="EMBL" id="VIGI01000004">
    <property type="protein sequence ID" value="KAB8301322.1"/>
    <property type="molecule type" value="Genomic_DNA"/>
</dbReference>
<evidence type="ECO:0000313" key="2">
    <source>
        <dbReference type="Proteomes" id="UP000326757"/>
    </source>
</evidence>
<organism evidence="1 2">
    <name type="scientific">Monilinia laxa</name>
    <name type="common">Brown rot fungus</name>
    <name type="synonym">Sclerotinia laxa</name>
    <dbReference type="NCBI Taxonomy" id="61186"/>
    <lineage>
        <taxon>Eukaryota</taxon>
        <taxon>Fungi</taxon>
        <taxon>Dikarya</taxon>
        <taxon>Ascomycota</taxon>
        <taxon>Pezizomycotina</taxon>
        <taxon>Leotiomycetes</taxon>
        <taxon>Helotiales</taxon>
        <taxon>Sclerotiniaceae</taxon>
        <taxon>Monilinia</taxon>
    </lineage>
</organism>
<protein>
    <submittedName>
        <fullName evidence="1">Uncharacterized protein</fullName>
    </submittedName>
</protein>
<sequence>MEPLIEKPKVKGTSGLDYFDIDYKGRWNKFNATPTSRNLHTMLQAVANFSSPSLNSRSLFPIPQSWKHIFHPFLPKLPNAAPKLLNASSLFSSVVFLWGFAPDRSFSLASVVVLPGI</sequence>
<gene>
    <name evidence="1" type="ORF">EYC80_003203</name>
</gene>
<proteinExistence type="predicted"/>
<reference evidence="1 2" key="1">
    <citation type="submission" date="2019-06" db="EMBL/GenBank/DDBJ databases">
        <title>Genome Sequence of the Brown Rot Fungal Pathogen Monilinia laxa.</title>
        <authorList>
            <person name="De Miccolis Angelini R.M."/>
            <person name="Landi L."/>
            <person name="Abate D."/>
            <person name="Pollastro S."/>
            <person name="Romanazzi G."/>
            <person name="Faretra F."/>
        </authorList>
    </citation>
    <scope>NUCLEOTIDE SEQUENCE [LARGE SCALE GENOMIC DNA]</scope>
    <source>
        <strain evidence="1 2">Mlax316</strain>
    </source>
</reference>
<dbReference type="AlphaFoldDB" id="A0A5N6KEA3"/>
<comment type="caution">
    <text evidence="1">The sequence shown here is derived from an EMBL/GenBank/DDBJ whole genome shotgun (WGS) entry which is preliminary data.</text>
</comment>
<keyword evidence="2" id="KW-1185">Reference proteome</keyword>
<name>A0A5N6KEA3_MONLA</name>
<evidence type="ECO:0000313" key="1">
    <source>
        <dbReference type="EMBL" id="KAB8301322.1"/>
    </source>
</evidence>
<dbReference type="Proteomes" id="UP000326757">
    <property type="component" value="Unassembled WGS sequence"/>
</dbReference>